<feature type="transmembrane region" description="Helical" evidence="1">
    <location>
        <begin position="73"/>
        <end position="97"/>
    </location>
</feature>
<dbReference type="OrthoDB" id="7771437at2"/>
<dbReference type="EMBL" id="QEYD01000002">
    <property type="protein sequence ID" value="PWE30726.1"/>
    <property type="molecule type" value="Genomic_DNA"/>
</dbReference>
<organism evidence="2 3">
    <name type="scientific">Pararhodobacter marinus</name>
    <dbReference type="NCBI Taxonomy" id="2184063"/>
    <lineage>
        <taxon>Bacteria</taxon>
        <taxon>Pseudomonadati</taxon>
        <taxon>Pseudomonadota</taxon>
        <taxon>Alphaproteobacteria</taxon>
        <taxon>Rhodobacterales</taxon>
        <taxon>Paracoccaceae</taxon>
        <taxon>Pararhodobacter</taxon>
    </lineage>
</organism>
<accession>A0A2U2CFR2</accession>
<protein>
    <submittedName>
        <fullName evidence="2">YIP1 family protein</fullName>
    </submittedName>
</protein>
<feature type="transmembrane region" description="Helical" evidence="1">
    <location>
        <begin position="109"/>
        <end position="131"/>
    </location>
</feature>
<gene>
    <name evidence="2" type="ORF">C4N9_02870</name>
</gene>
<reference evidence="2 3" key="1">
    <citation type="submission" date="2018-05" db="EMBL/GenBank/DDBJ databases">
        <title>Pararhodobacter marina sp. nov., isolated from deep-sea water of the Indian Ocean.</title>
        <authorList>
            <person name="Lai Q.Sr."/>
            <person name="Liu X."/>
            <person name="Shao Z."/>
        </authorList>
    </citation>
    <scope>NUCLEOTIDE SEQUENCE [LARGE SCALE GENOMIC DNA]</scope>
    <source>
        <strain evidence="2 3">CIC4N-9</strain>
    </source>
</reference>
<keyword evidence="3" id="KW-1185">Reference proteome</keyword>
<evidence type="ECO:0000313" key="2">
    <source>
        <dbReference type="EMBL" id="PWE30726.1"/>
    </source>
</evidence>
<proteinExistence type="predicted"/>
<keyword evidence="1" id="KW-0812">Transmembrane</keyword>
<keyword evidence="1" id="KW-1133">Transmembrane helix</keyword>
<dbReference type="Proteomes" id="UP000244940">
    <property type="component" value="Unassembled WGS sequence"/>
</dbReference>
<keyword evidence="1" id="KW-0472">Membrane</keyword>
<evidence type="ECO:0000256" key="1">
    <source>
        <dbReference type="SAM" id="Phobius"/>
    </source>
</evidence>
<dbReference type="GeneID" id="94363825"/>
<comment type="caution">
    <text evidence="2">The sequence shown here is derived from an EMBL/GenBank/DDBJ whole genome shotgun (WGS) entry which is preliminary data.</text>
</comment>
<dbReference type="RefSeq" id="WP_109531802.1">
    <property type="nucleotide sequence ID" value="NZ_QEYD01000002.1"/>
</dbReference>
<feature type="transmembrane region" description="Helical" evidence="1">
    <location>
        <begin position="34"/>
        <end position="53"/>
    </location>
</feature>
<feature type="transmembrane region" description="Helical" evidence="1">
    <location>
        <begin position="137"/>
        <end position="156"/>
    </location>
</feature>
<evidence type="ECO:0000313" key="3">
    <source>
        <dbReference type="Proteomes" id="UP000244940"/>
    </source>
</evidence>
<sequence length="171" mass="18338">MALTTDILASYRRPRTVLRRQAGRPGEARREARILVYLIIGCALIFVAQWPRLAREAHLDDTIPLEALMAGALFAWVFVAPLVFYALAGLLALMLRLTGPVDTFAVRLAVFWAVLVASPLMLLQGLAAGMIGPGPQAALAFVPAALAFFANLIAGLRVSLEGRAPAPYEGS</sequence>
<name>A0A2U2CFR2_9RHOB</name>
<dbReference type="AlphaFoldDB" id="A0A2U2CFR2"/>